<evidence type="ECO:0000313" key="7">
    <source>
        <dbReference type="EMBL" id="SUZ58460.1"/>
    </source>
</evidence>
<protein>
    <recommendedName>
        <fullName evidence="8">Transporter</fullName>
    </recommendedName>
</protein>
<keyword evidence="6" id="KW-0998">Cell outer membrane</keyword>
<dbReference type="Pfam" id="PF02321">
    <property type="entry name" value="OEP"/>
    <property type="match status" value="1"/>
</dbReference>
<dbReference type="InterPro" id="IPR051906">
    <property type="entry name" value="TolC-like"/>
</dbReference>
<dbReference type="Gene3D" id="1.20.1600.10">
    <property type="entry name" value="Outer membrane efflux proteins (OEP)"/>
    <property type="match status" value="1"/>
</dbReference>
<evidence type="ECO:0000256" key="1">
    <source>
        <dbReference type="ARBA" id="ARBA00004442"/>
    </source>
</evidence>
<name>A0A381NV93_9ZZZZ</name>
<evidence type="ECO:0000256" key="2">
    <source>
        <dbReference type="ARBA" id="ARBA00022448"/>
    </source>
</evidence>
<evidence type="ECO:0000256" key="5">
    <source>
        <dbReference type="ARBA" id="ARBA00023136"/>
    </source>
</evidence>
<keyword evidence="3" id="KW-1134">Transmembrane beta strand</keyword>
<dbReference type="GO" id="GO:0015288">
    <property type="term" value="F:porin activity"/>
    <property type="evidence" value="ECO:0007669"/>
    <property type="project" value="TreeGrafter"/>
</dbReference>
<sequence length="446" mass="51533">MKLYSLILSLLFFSNILFSQQLNLTLDNCIELALKNNENLKNSILEENISKAVSKEYLAIGLPQIYVDGGLQYNYEVQKSLIDIGRFMPGVPEGTEQEVQFGQTYEGRFDFMIDQMIFNGSYFVGLSATKELEKLSNKLTQRTEIDIYESVSKAYYTVLNTKSRIDLVNSNIERLLTLLEESKQLYDNGFIEKLDIDRITVSYNNLQSEKIKTDRLYDLSLFVLKFQIGIPLSQEIKLIGNLDEDILENFDFDLSKFDYNKRIEYSILKTDRNLKSYDLKNNRSQYLPQIYVNYNYGLNTSASSYDLFFDSYRWKNFGTVGLKLVVPIFDGFLKRSKINQSKYKIEQIDNQLSFLERSIDLQINQSVVDYSNSKESLEITSKNLDLALSIYNASEKKYKEGVGSNLEVLNANAGLKQAQNNYYNAVYEVIISKINLEKTLGTLYNN</sequence>
<evidence type="ECO:0000256" key="6">
    <source>
        <dbReference type="ARBA" id="ARBA00023237"/>
    </source>
</evidence>
<dbReference type="InterPro" id="IPR003423">
    <property type="entry name" value="OMP_efflux"/>
</dbReference>
<comment type="subcellular location">
    <subcellularLocation>
        <location evidence="1">Cell outer membrane</location>
    </subcellularLocation>
</comment>
<gene>
    <name evidence="7" type="ORF">METZ01_LOCUS11314</name>
</gene>
<proteinExistence type="predicted"/>
<dbReference type="SUPFAM" id="SSF56954">
    <property type="entry name" value="Outer membrane efflux proteins (OEP)"/>
    <property type="match status" value="1"/>
</dbReference>
<dbReference type="GO" id="GO:0015562">
    <property type="term" value="F:efflux transmembrane transporter activity"/>
    <property type="evidence" value="ECO:0007669"/>
    <property type="project" value="InterPro"/>
</dbReference>
<dbReference type="GO" id="GO:0009279">
    <property type="term" value="C:cell outer membrane"/>
    <property type="evidence" value="ECO:0007669"/>
    <property type="project" value="UniProtKB-SubCell"/>
</dbReference>
<accession>A0A381NV93</accession>
<reference evidence="7" key="1">
    <citation type="submission" date="2018-05" db="EMBL/GenBank/DDBJ databases">
        <authorList>
            <person name="Lanie J.A."/>
            <person name="Ng W.-L."/>
            <person name="Kazmierczak K.M."/>
            <person name="Andrzejewski T.M."/>
            <person name="Davidsen T.M."/>
            <person name="Wayne K.J."/>
            <person name="Tettelin H."/>
            <person name="Glass J.I."/>
            <person name="Rusch D."/>
            <person name="Podicherti R."/>
            <person name="Tsui H.-C.T."/>
            <person name="Winkler M.E."/>
        </authorList>
    </citation>
    <scope>NUCLEOTIDE SEQUENCE</scope>
</reference>
<dbReference type="GO" id="GO:1990281">
    <property type="term" value="C:efflux pump complex"/>
    <property type="evidence" value="ECO:0007669"/>
    <property type="project" value="TreeGrafter"/>
</dbReference>
<keyword evidence="4" id="KW-0812">Transmembrane</keyword>
<dbReference type="AlphaFoldDB" id="A0A381NV93"/>
<dbReference type="PANTHER" id="PTHR30026">
    <property type="entry name" value="OUTER MEMBRANE PROTEIN TOLC"/>
    <property type="match status" value="1"/>
</dbReference>
<organism evidence="7">
    <name type="scientific">marine metagenome</name>
    <dbReference type="NCBI Taxonomy" id="408172"/>
    <lineage>
        <taxon>unclassified sequences</taxon>
        <taxon>metagenomes</taxon>
        <taxon>ecological metagenomes</taxon>
    </lineage>
</organism>
<dbReference type="PANTHER" id="PTHR30026:SF20">
    <property type="entry name" value="OUTER MEMBRANE PROTEIN TOLC"/>
    <property type="match status" value="1"/>
</dbReference>
<keyword evidence="2" id="KW-0813">Transport</keyword>
<evidence type="ECO:0000256" key="3">
    <source>
        <dbReference type="ARBA" id="ARBA00022452"/>
    </source>
</evidence>
<dbReference type="EMBL" id="UINC01000621">
    <property type="protein sequence ID" value="SUZ58460.1"/>
    <property type="molecule type" value="Genomic_DNA"/>
</dbReference>
<evidence type="ECO:0000256" key="4">
    <source>
        <dbReference type="ARBA" id="ARBA00022692"/>
    </source>
</evidence>
<evidence type="ECO:0008006" key="8">
    <source>
        <dbReference type="Google" id="ProtNLM"/>
    </source>
</evidence>
<keyword evidence="5" id="KW-0472">Membrane</keyword>